<feature type="transmembrane region" description="Helical" evidence="1">
    <location>
        <begin position="12"/>
        <end position="36"/>
    </location>
</feature>
<protein>
    <submittedName>
        <fullName evidence="2">Uncharacterized protein</fullName>
    </submittedName>
</protein>
<evidence type="ECO:0000313" key="3">
    <source>
        <dbReference type="Proteomes" id="UP000315439"/>
    </source>
</evidence>
<keyword evidence="1" id="KW-1133">Transmembrane helix</keyword>
<keyword evidence="1" id="KW-0472">Membrane</keyword>
<keyword evidence="3" id="KW-1185">Reference proteome</keyword>
<reference evidence="2 3" key="1">
    <citation type="submission" date="2019-07" db="EMBL/GenBank/DDBJ databases">
        <title>Draft genome for Aliikangiella sp. M105.</title>
        <authorList>
            <person name="Wang G."/>
        </authorList>
    </citation>
    <scope>NUCLEOTIDE SEQUENCE [LARGE SCALE GENOMIC DNA]</scope>
    <source>
        <strain evidence="2 3">M105</strain>
    </source>
</reference>
<proteinExistence type="predicted"/>
<evidence type="ECO:0000256" key="1">
    <source>
        <dbReference type="SAM" id="Phobius"/>
    </source>
</evidence>
<keyword evidence="1" id="KW-0812">Transmembrane</keyword>
<sequence>MRNFFITLGSVILGFVLGTLSAYVCIYVIFILVSLLVDSSVIFVAVFWIFVPGVIAVGIGGVVGSIVLTKYANKRLHRAKNCKG</sequence>
<dbReference type="Proteomes" id="UP000315439">
    <property type="component" value="Unassembled WGS sequence"/>
</dbReference>
<dbReference type="AlphaFoldDB" id="A0A545U095"/>
<dbReference type="EMBL" id="VIKS01000015">
    <property type="protein sequence ID" value="TQV82887.1"/>
    <property type="molecule type" value="Genomic_DNA"/>
</dbReference>
<organism evidence="2 3">
    <name type="scientific">Aliikangiella coralliicola</name>
    <dbReference type="NCBI Taxonomy" id="2592383"/>
    <lineage>
        <taxon>Bacteria</taxon>
        <taxon>Pseudomonadati</taxon>
        <taxon>Pseudomonadota</taxon>
        <taxon>Gammaproteobacteria</taxon>
        <taxon>Oceanospirillales</taxon>
        <taxon>Pleioneaceae</taxon>
        <taxon>Aliikangiella</taxon>
    </lineage>
</organism>
<accession>A0A545U095</accession>
<dbReference type="RefSeq" id="WP_142934596.1">
    <property type="nucleotide sequence ID" value="NZ_ML660171.1"/>
</dbReference>
<name>A0A545U095_9GAMM</name>
<comment type="caution">
    <text evidence="2">The sequence shown here is derived from an EMBL/GenBank/DDBJ whole genome shotgun (WGS) entry which is preliminary data.</text>
</comment>
<feature type="transmembrane region" description="Helical" evidence="1">
    <location>
        <begin position="42"/>
        <end position="68"/>
    </location>
</feature>
<evidence type="ECO:0000313" key="2">
    <source>
        <dbReference type="EMBL" id="TQV82887.1"/>
    </source>
</evidence>
<gene>
    <name evidence="2" type="ORF">FLL46_24260</name>
</gene>